<reference evidence="2" key="2">
    <citation type="submission" date="2022-06" db="UniProtKB">
        <authorList>
            <consortium name="EnsemblMetazoa"/>
        </authorList>
    </citation>
    <scope>IDENTIFICATION</scope>
    <source>
        <strain evidence="2">PS312</strain>
    </source>
</reference>
<evidence type="ECO:0000256" key="1">
    <source>
        <dbReference type="SAM" id="MobiDB-lite"/>
    </source>
</evidence>
<reference evidence="3" key="1">
    <citation type="journal article" date="2008" name="Nat. Genet.">
        <title>The Pristionchus pacificus genome provides a unique perspective on nematode lifestyle and parasitism.</title>
        <authorList>
            <person name="Dieterich C."/>
            <person name="Clifton S.W."/>
            <person name="Schuster L.N."/>
            <person name="Chinwalla A."/>
            <person name="Delehaunty K."/>
            <person name="Dinkelacker I."/>
            <person name="Fulton L."/>
            <person name="Fulton R."/>
            <person name="Godfrey J."/>
            <person name="Minx P."/>
            <person name="Mitreva M."/>
            <person name="Roeseler W."/>
            <person name="Tian H."/>
            <person name="Witte H."/>
            <person name="Yang S.P."/>
            <person name="Wilson R.K."/>
            <person name="Sommer R.J."/>
        </authorList>
    </citation>
    <scope>NUCLEOTIDE SEQUENCE [LARGE SCALE GENOMIC DNA]</scope>
    <source>
        <strain evidence="3">PS312</strain>
    </source>
</reference>
<feature type="region of interest" description="Disordered" evidence="1">
    <location>
        <begin position="49"/>
        <end position="119"/>
    </location>
</feature>
<accession>A0A2A6BRG1</accession>
<gene>
    <name evidence="2" type="primary">WBGene00280255</name>
</gene>
<evidence type="ECO:0000313" key="3">
    <source>
        <dbReference type="Proteomes" id="UP000005239"/>
    </source>
</evidence>
<feature type="compositionally biased region" description="Basic residues" evidence="1">
    <location>
        <begin position="97"/>
        <end position="112"/>
    </location>
</feature>
<protein>
    <submittedName>
        <fullName evidence="2">Uncharacterized protein</fullName>
    </submittedName>
</protein>
<accession>A0A8R1UYD2</accession>
<evidence type="ECO:0000313" key="2">
    <source>
        <dbReference type="EnsemblMetazoa" id="PPA41886.1"/>
    </source>
</evidence>
<proteinExistence type="predicted"/>
<sequence length="119" mass="14078">MKRRLPDFRTLLILIEKYLVIVDLLDVPAMLKPIDEHAVFVLRKNTVMADHGKKEKDEKRKRPHRETNDGRNEAKKSGHISAIIRPERSLATVRSQQRSRKWLTTVKMRRTRRDSDRIA</sequence>
<feature type="compositionally biased region" description="Basic and acidic residues" evidence="1">
    <location>
        <begin position="50"/>
        <end position="76"/>
    </location>
</feature>
<dbReference type="AlphaFoldDB" id="A0A2A6BRG1"/>
<dbReference type="EnsemblMetazoa" id="PPA41886.1">
    <property type="protein sequence ID" value="PPA41886.1"/>
    <property type="gene ID" value="WBGene00280255"/>
</dbReference>
<organism evidence="2 3">
    <name type="scientific">Pristionchus pacificus</name>
    <name type="common">Parasitic nematode worm</name>
    <dbReference type="NCBI Taxonomy" id="54126"/>
    <lineage>
        <taxon>Eukaryota</taxon>
        <taxon>Metazoa</taxon>
        <taxon>Ecdysozoa</taxon>
        <taxon>Nematoda</taxon>
        <taxon>Chromadorea</taxon>
        <taxon>Rhabditida</taxon>
        <taxon>Rhabditina</taxon>
        <taxon>Diplogasteromorpha</taxon>
        <taxon>Diplogasteroidea</taxon>
        <taxon>Neodiplogasteridae</taxon>
        <taxon>Pristionchus</taxon>
    </lineage>
</organism>
<keyword evidence="3" id="KW-1185">Reference proteome</keyword>
<dbReference type="Proteomes" id="UP000005239">
    <property type="component" value="Unassembled WGS sequence"/>
</dbReference>
<name>A0A2A6BRG1_PRIPA</name>